<evidence type="ECO:0000313" key="2">
    <source>
        <dbReference type="Proteomes" id="UP001208570"/>
    </source>
</evidence>
<organism evidence="1 2">
    <name type="scientific">Paralvinella palmiformis</name>
    <dbReference type="NCBI Taxonomy" id="53620"/>
    <lineage>
        <taxon>Eukaryota</taxon>
        <taxon>Metazoa</taxon>
        <taxon>Spiralia</taxon>
        <taxon>Lophotrochozoa</taxon>
        <taxon>Annelida</taxon>
        <taxon>Polychaeta</taxon>
        <taxon>Sedentaria</taxon>
        <taxon>Canalipalpata</taxon>
        <taxon>Terebellida</taxon>
        <taxon>Terebelliformia</taxon>
        <taxon>Alvinellidae</taxon>
        <taxon>Paralvinella</taxon>
    </lineage>
</organism>
<evidence type="ECO:0000313" key="1">
    <source>
        <dbReference type="EMBL" id="KAK2145974.1"/>
    </source>
</evidence>
<sequence length="107" mass="12541">MQSRILFNKEYVKEAFHLDSITRVEYRNTIYHFATDLRPILPWIEVPTMSKDNLFGIDKIYSEYVDNIDIECQTRSRVGCFGDSGWDMCLAGTYKPHFNDCLIYSIG</sequence>
<accession>A0AAD9MWV0</accession>
<proteinExistence type="predicted"/>
<dbReference type="Proteomes" id="UP001208570">
    <property type="component" value="Unassembled WGS sequence"/>
</dbReference>
<gene>
    <name evidence="1" type="ORF">LSH36_643g01061</name>
</gene>
<dbReference type="AlphaFoldDB" id="A0AAD9MWV0"/>
<keyword evidence="2" id="KW-1185">Reference proteome</keyword>
<reference evidence="1" key="1">
    <citation type="journal article" date="2023" name="Mol. Biol. Evol.">
        <title>Third-Generation Sequencing Reveals the Adaptive Role of the Epigenome in Three Deep-Sea Polychaetes.</title>
        <authorList>
            <person name="Perez M."/>
            <person name="Aroh O."/>
            <person name="Sun Y."/>
            <person name="Lan Y."/>
            <person name="Juniper S.K."/>
            <person name="Young C.R."/>
            <person name="Angers B."/>
            <person name="Qian P.Y."/>
        </authorList>
    </citation>
    <scope>NUCLEOTIDE SEQUENCE</scope>
    <source>
        <strain evidence="1">P08H-3</strain>
    </source>
</reference>
<comment type="caution">
    <text evidence="1">The sequence shown here is derived from an EMBL/GenBank/DDBJ whole genome shotgun (WGS) entry which is preliminary data.</text>
</comment>
<protein>
    <submittedName>
        <fullName evidence="1">Uncharacterized protein</fullName>
    </submittedName>
</protein>
<dbReference type="EMBL" id="JAODUP010000643">
    <property type="protein sequence ID" value="KAK2145974.1"/>
    <property type="molecule type" value="Genomic_DNA"/>
</dbReference>
<name>A0AAD9MWV0_9ANNE</name>